<dbReference type="FunFam" id="3.40.718.10:FF:000016">
    <property type="entry name" value="Isocitrate dehydrogenase [NADP]"/>
    <property type="match status" value="1"/>
</dbReference>
<feature type="binding site" evidence="13">
    <location>
        <position position="82"/>
    </location>
    <ligand>
        <name>NADP(+)</name>
        <dbReference type="ChEBI" id="CHEBI:58349"/>
    </ligand>
</feature>
<evidence type="ECO:0000313" key="15">
    <source>
        <dbReference type="EMBL" id="TDN96759.1"/>
    </source>
</evidence>
<accession>A0A4R6GNF3</accession>
<evidence type="ECO:0000256" key="11">
    <source>
        <dbReference type="PIRSR" id="PIRSR000108-2"/>
    </source>
</evidence>
<feature type="binding site" evidence="13">
    <location>
        <begin position="309"/>
        <end position="314"/>
    </location>
    <ligand>
        <name>NADP(+)</name>
        <dbReference type="ChEBI" id="CHEBI:58349"/>
    </ligand>
</feature>
<keyword evidence="5 9" id="KW-0460">Magnesium</keyword>
<dbReference type="Gene3D" id="3.40.718.10">
    <property type="entry name" value="Isopropylmalate Dehydrogenase"/>
    <property type="match status" value="1"/>
</dbReference>
<evidence type="ECO:0000256" key="1">
    <source>
        <dbReference type="ARBA" id="ARBA00001936"/>
    </source>
</evidence>
<evidence type="ECO:0000256" key="8">
    <source>
        <dbReference type="ARBA" id="ARBA00023211"/>
    </source>
</evidence>
<dbReference type="PANTHER" id="PTHR11822:SF21">
    <property type="entry name" value="ISOCITRATE DEHYDROGENASE [NADP], MITOCHONDRIAL"/>
    <property type="match status" value="1"/>
</dbReference>
<feature type="site" description="Critical for catalysis" evidence="10">
    <location>
        <position position="211"/>
    </location>
</feature>
<keyword evidence="6 9" id="KW-0521">NADP</keyword>
<dbReference type="SUPFAM" id="SSF53659">
    <property type="entry name" value="Isocitrate/Isopropylmalate dehydrogenase-like"/>
    <property type="match status" value="1"/>
</dbReference>
<evidence type="ECO:0000256" key="6">
    <source>
        <dbReference type="ARBA" id="ARBA00022857"/>
    </source>
</evidence>
<dbReference type="OrthoDB" id="9765655at2"/>
<feature type="binding site" evidence="13">
    <location>
        <position position="327"/>
    </location>
    <ligand>
        <name>NADP(+)</name>
        <dbReference type="ChEBI" id="CHEBI:58349"/>
    </ligand>
</feature>
<evidence type="ECO:0000256" key="2">
    <source>
        <dbReference type="ARBA" id="ARBA00007769"/>
    </source>
</evidence>
<dbReference type="EMBL" id="SNWI01000011">
    <property type="protein sequence ID" value="TDN96759.1"/>
    <property type="molecule type" value="Genomic_DNA"/>
</dbReference>
<organism evidence="15 16">
    <name type="scientific">Sunxiuqinia elliptica</name>
    <dbReference type="NCBI Taxonomy" id="655355"/>
    <lineage>
        <taxon>Bacteria</taxon>
        <taxon>Pseudomonadati</taxon>
        <taxon>Bacteroidota</taxon>
        <taxon>Bacteroidia</taxon>
        <taxon>Marinilabiliales</taxon>
        <taxon>Prolixibacteraceae</taxon>
        <taxon>Sunxiuqinia</taxon>
    </lineage>
</organism>
<dbReference type="InterPro" id="IPR024084">
    <property type="entry name" value="IsoPropMal-DH-like_dom"/>
</dbReference>
<proteinExistence type="inferred from homology"/>
<evidence type="ECO:0000259" key="14">
    <source>
        <dbReference type="SMART" id="SM01329"/>
    </source>
</evidence>
<dbReference type="EC" id="1.1.1.42" evidence="9"/>
<keyword evidence="8 9" id="KW-0464">Manganese</keyword>
<gene>
    <name evidence="15" type="ORF">DET52_111129</name>
</gene>
<name>A0A4R6GNF3_9BACT</name>
<keyword evidence="4 9" id="KW-0479">Metal-binding</keyword>
<dbReference type="InterPro" id="IPR004790">
    <property type="entry name" value="Isocitrate_DH_NADP"/>
</dbReference>
<comment type="caution">
    <text evidence="15">The sequence shown here is derived from an EMBL/GenBank/DDBJ whole genome shotgun (WGS) entry which is preliminary data.</text>
</comment>
<dbReference type="PANTHER" id="PTHR11822">
    <property type="entry name" value="NADP-SPECIFIC ISOCITRATE DEHYDROGENASE"/>
    <property type="match status" value="1"/>
</dbReference>
<evidence type="ECO:0000256" key="10">
    <source>
        <dbReference type="PIRSR" id="PIRSR000108-1"/>
    </source>
</evidence>
<feature type="site" description="Critical for catalysis" evidence="10">
    <location>
        <position position="139"/>
    </location>
</feature>
<dbReference type="SMART" id="SM01329">
    <property type="entry name" value="Iso_dh"/>
    <property type="match status" value="1"/>
</dbReference>
<protein>
    <recommendedName>
        <fullName evidence="9">Isocitrate dehydrogenase [NADP]</fullName>
        <ecNumber evidence="9">1.1.1.42</ecNumber>
    </recommendedName>
</protein>
<evidence type="ECO:0000256" key="5">
    <source>
        <dbReference type="ARBA" id="ARBA00022842"/>
    </source>
</evidence>
<feature type="binding site" evidence="12">
    <location>
        <position position="251"/>
    </location>
    <ligand>
        <name>Mn(2+)</name>
        <dbReference type="ChEBI" id="CHEBI:29035"/>
    </ligand>
</feature>
<comment type="cofactor">
    <cofactor evidence="9 12">
        <name>Mg(2+)</name>
        <dbReference type="ChEBI" id="CHEBI:18420"/>
    </cofactor>
    <cofactor evidence="9 12">
        <name>Mn(2+)</name>
        <dbReference type="ChEBI" id="CHEBI:29035"/>
    </cofactor>
    <text evidence="9 12">Binds 1 Mg(2+) or Mn(2+) ion per subunit.</text>
</comment>
<dbReference type="GO" id="GO:0004450">
    <property type="term" value="F:isocitrate dehydrogenase (NADP+) activity"/>
    <property type="evidence" value="ECO:0007669"/>
    <property type="project" value="UniProtKB-UniRule"/>
</dbReference>
<evidence type="ECO:0000256" key="7">
    <source>
        <dbReference type="ARBA" id="ARBA00023002"/>
    </source>
</evidence>
<comment type="similarity">
    <text evidence="2 9">Belongs to the isocitrate and isopropylmalate dehydrogenases family.</text>
</comment>
<evidence type="ECO:0000256" key="4">
    <source>
        <dbReference type="ARBA" id="ARBA00022723"/>
    </source>
</evidence>
<feature type="binding site" evidence="11">
    <location>
        <position position="109"/>
    </location>
    <ligand>
        <name>D-threo-isocitrate</name>
        <dbReference type="ChEBI" id="CHEBI:15562"/>
    </ligand>
</feature>
<keyword evidence="3 9" id="KW-0816">Tricarboxylic acid cycle</keyword>
<evidence type="ECO:0000256" key="3">
    <source>
        <dbReference type="ARBA" id="ARBA00022532"/>
    </source>
</evidence>
<feature type="binding site" evidence="12">
    <location>
        <position position="274"/>
    </location>
    <ligand>
        <name>Mn(2+)</name>
        <dbReference type="ChEBI" id="CHEBI:29035"/>
    </ligand>
</feature>
<dbReference type="GO" id="GO:0051287">
    <property type="term" value="F:NAD binding"/>
    <property type="evidence" value="ECO:0007669"/>
    <property type="project" value="InterPro"/>
</dbReference>
<reference evidence="15 16" key="1">
    <citation type="submission" date="2019-03" db="EMBL/GenBank/DDBJ databases">
        <title>Freshwater and sediment microbial communities from various areas in North America, analyzing microbe dynamics in response to fracking.</title>
        <authorList>
            <person name="Lamendella R."/>
        </authorList>
    </citation>
    <scope>NUCLEOTIDE SEQUENCE [LARGE SCALE GENOMIC DNA]</scope>
    <source>
        <strain evidence="15 16">114D</strain>
    </source>
</reference>
<dbReference type="Pfam" id="PF00180">
    <property type="entry name" value="Iso_dh"/>
    <property type="match status" value="1"/>
</dbReference>
<evidence type="ECO:0000256" key="13">
    <source>
        <dbReference type="PIRSR" id="PIRSR000108-4"/>
    </source>
</evidence>
<feature type="binding site" evidence="13">
    <location>
        <position position="259"/>
    </location>
    <ligand>
        <name>NADP(+)</name>
        <dbReference type="ChEBI" id="CHEBI:58349"/>
    </ligand>
</feature>
<dbReference type="GO" id="GO:0006102">
    <property type="term" value="P:isocitrate metabolic process"/>
    <property type="evidence" value="ECO:0007669"/>
    <property type="project" value="UniProtKB-UniRule"/>
</dbReference>
<keyword evidence="7 9" id="KW-0560">Oxidoreductase</keyword>
<dbReference type="RefSeq" id="WP_133466696.1">
    <property type="nucleotide sequence ID" value="NZ_SNWI01000011.1"/>
</dbReference>
<evidence type="ECO:0000256" key="12">
    <source>
        <dbReference type="PIRSR" id="PIRSR000108-3"/>
    </source>
</evidence>
<dbReference type="InterPro" id="IPR019818">
    <property type="entry name" value="IsoCit/isopropylmalate_DH_CS"/>
</dbReference>
<dbReference type="PROSITE" id="PS00470">
    <property type="entry name" value="IDH_IMDH"/>
    <property type="match status" value="1"/>
</dbReference>
<comment type="cofactor">
    <cofactor evidence="1">
        <name>Mn(2+)</name>
        <dbReference type="ChEBI" id="CHEBI:29035"/>
    </cofactor>
</comment>
<comment type="catalytic activity">
    <reaction evidence="9">
        <text>D-threo-isocitrate + NADP(+) = 2-oxoglutarate + CO2 + NADPH</text>
        <dbReference type="Rhea" id="RHEA:19629"/>
        <dbReference type="ChEBI" id="CHEBI:15562"/>
        <dbReference type="ChEBI" id="CHEBI:16526"/>
        <dbReference type="ChEBI" id="CHEBI:16810"/>
        <dbReference type="ChEBI" id="CHEBI:57783"/>
        <dbReference type="ChEBI" id="CHEBI:58349"/>
        <dbReference type="EC" id="1.1.1.42"/>
    </reaction>
</comment>
<dbReference type="AlphaFoldDB" id="A0A4R6GNF3"/>
<sequence length="410" mass="46457">MEKIKVANPVVELDGDEMTRVIWSFIKEKLIFPYLDLDIKYYDLGMEKRDETDDQITVDAAHAIQKYGVGIKCATITPDEARVTEFDLKKMWRSPNGTIRNILGGTVFREPIIINNIPRLVPGWKKPICIGRHAFGDQYRATDFLTKGKGKLTITFTPEDGREVQSYDVYDFEGDGLAMAMYNTDESIIGFARACMNQALDKGWPLYMSTKNTILKKYDGRFKDLFEKVYNEEFKEKFEAAGITYEHRLIDDMVAAAMKWEGGFVWACKNYDGDVQSDTVAQGFGSLGLMTSTLVTPDGKTMEAEAAHGTVTRHFRQHQNGKPTSTNPIASIFAWTRGLAFRGKLDDNQALIDFAHTIEQVCIETVESGKMTKDLALIIHGQELKEEHYLTTEEFLSAIDNNLKNRLTMN</sequence>
<dbReference type="GO" id="GO:0006099">
    <property type="term" value="P:tricarboxylic acid cycle"/>
    <property type="evidence" value="ECO:0007669"/>
    <property type="project" value="UniProtKB-KW"/>
</dbReference>
<evidence type="ECO:0000313" key="16">
    <source>
        <dbReference type="Proteomes" id="UP000294848"/>
    </source>
</evidence>
<dbReference type="PIRSF" id="PIRSF000108">
    <property type="entry name" value="IDH_NADP"/>
    <property type="match status" value="1"/>
</dbReference>
<feature type="binding site" evidence="13">
    <location>
        <begin position="75"/>
        <end position="77"/>
    </location>
    <ligand>
        <name>NADP(+)</name>
        <dbReference type="ChEBI" id="CHEBI:58349"/>
    </ligand>
</feature>
<dbReference type="Proteomes" id="UP000294848">
    <property type="component" value="Unassembled WGS sequence"/>
</dbReference>
<feature type="domain" description="Isopropylmalate dehydrogenase-like" evidence="14">
    <location>
        <begin position="9"/>
        <end position="399"/>
    </location>
</feature>
<evidence type="ECO:0000256" key="9">
    <source>
        <dbReference type="PIRNR" id="PIRNR000108"/>
    </source>
</evidence>
<feature type="binding site" evidence="11">
    <location>
        <position position="132"/>
    </location>
    <ligand>
        <name>D-threo-isocitrate</name>
        <dbReference type="ChEBI" id="CHEBI:15562"/>
    </ligand>
</feature>
<dbReference type="NCBIfam" id="NF006156">
    <property type="entry name" value="PRK08299.1"/>
    <property type="match status" value="1"/>
</dbReference>
<dbReference type="GO" id="GO:0000287">
    <property type="term" value="F:magnesium ion binding"/>
    <property type="evidence" value="ECO:0007669"/>
    <property type="project" value="InterPro"/>
</dbReference>
<feature type="binding site" evidence="11">
    <location>
        <position position="77"/>
    </location>
    <ligand>
        <name>D-threo-isocitrate</name>
        <dbReference type="ChEBI" id="CHEBI:15562"/>
    </ligand>
</feature>
<feature type="binding site" evidence="11">
    <location>
        <begin position="94"/>
        <end position="100"/>
    </location>
    <ligand>
        <name>D-threo-isocitrate</name>
        <dbReference type="ChEBI" id="CHEBI:15562"/>
    </ligand>
</feature>
<dbReference type="NCBIfam" id="TIGR00127">
    <property type="entry name" value="nadp_idh_euk"/>
    <property type="match status" value="1"/>
</dbReference>